<dbReference type="Pfam" id="PF22636">
    <property type="entry name" value="FlK"/>
    <property type="match status" value="1"/>
</dbReference>
<dbReference type="PANTHER" id="PTHR36934">
    <property type="entry name" value="BLR0278 PROTEIN"/>
    <property type="match status" value="1"/>
</dbReference>
<feature type="binding site" evidence="2">
    <location>
        <position position="112"/>
    </location>
    <ligand>
        <name>substrate</name>
    </ligand>
</feature>
<dbReference type="STRING" id="134605.HMPREF3206_01547"/>
<dbReference type="RefSeq" id="WP_008801778.1">
    <property type="nucleotide sequence ID" value="NZ_KQ956568.1"/>
</dbReference>
<proteinExistence type="predicted"/>
<protein>
    <submittedName>
        <fullName evidence="4">Thioesterase family protein</fullName>
    </submittedName>
</protein>
<dbReference type="PANTHER" id="PTHR36934:SF1">
    <property type="entry name" value="THIOESTERASE DOMAIN-CONTAINING PROTEIN"/>
    <property type="match status" value="1"/>
</dbReference>
<dbReference type="SUPFAM" id="SSF54637">
    <property type="entry name" value="Thioesterase/thiol ester dehydrase-isomerase"/>
    <property type="match status" value="1"/>
</dbReference>
<dbReference type="EMBL" id="LRPX01000083">
    <property type="protein sequence ID" value="KXA13089.1"/>
    <property type="molecule type" value="Genomic_DNA"/>
</dbReference>
<sequence>MLEVGLQCEVSKVVQMEDTAAKVASGLLDVFATPMMIALMEKAAYTLVQDHLAEGDSTVGVEIGAKHVKATPVGTTVKAIATLTKIEGRFLTFSVQAFEEDGTLIGEGTHQRCIINSQKFIDKLNKR</sequence>
<dbReference type="Proteomes" id="UP000070617">
    <property type="component" value="Unassembled WGS sequence"/>
</dbReference>
<reference evidence="5" key="1">
    <citation type="submission" date="2016-01" db="EMBL/GenBank/DDBJ databases">
        <authorList>
            <person name="Mitreva M."/>
            <person name="Pepin K.H."/>
            <person name="Mihindukulasuriya K.A."/>
            <person name="Fulton R."/>
            <person name="Fronick C."/>
            <person name="O'Laughlin M."/>
            <person name="Miner T."/>
            <person name="Herter B."/>
            <person name="Rosa B.A."/>
            <person name="Cordes M."/>
            <person name="Tomlinson C."/>
            <person name="Wollam A."/>
            <person name="Palsikar V.B."/>
            <person name="Mardis E.R."/>
            <person name="Wilson R.K."/>
        </authorList>
    </citation>
    <scope>NUCLEOTIDE SEQUENCE [LARGE SCALE GENOMIC DNA]</scope>
    <source>
        <strain evidence="5">CMW8396</strain>
    </source>
</reference>
<dbReference type="PATRIC" id="fig|134605.3.peg.1526"/>
<accession>A0A133N9W5</accession>
<dbReference type="InterPro" id="IPR029069">
    <property type="entry name" value="HotDog_dom_sf"/>
</dbReference>
<gene>
    <name evidence="4" type="ORF">HMPREF3206_01547</name>
</gene>
<feature type="active site" evidence="1">
    <location>
        <position position="33"/>
    </location>
</feature>
<dbReference type="PIRSF" id="PIRSF014972">
    <property type="entry name" value="FlK"/>
    <property type="match status" value="1"/>
</dbReference>
<feature type="binding site" evidence="2">
    <location>
        <position position="60"/>
    </location>
    <ligand>
        <name>CoA</name>
        <dbReference type="ChEBI" id="CHEBI:57287"/>
    </ligand>
</feature>
<evidence type="ECO:0000313" key="5">
    <source>
        <dbReference type="Proteomes" id="UP000070617"/>
    </source>
</evidence>
<dbReference type="Gene3D" id="3.10.129.10">
    <property type="entry name" value="Hotdog Thioesterase"/>
    <property type="match status" value="1"/>
</dbReference>
<dbReference type="AlphaFoldDB" id="A0A133N9W5"/>
<feature type="binding site" evidence="2">
    <location>
        <position position="60"/>
    </location>
    <ligand>
        <name>substrate</name>
    </ligand>
</feature>
<feature type="active site" evidence="1">
    <location>
        <position position="67"/>
    </location>
</feature>
<evidence type="ECO:0000313" key="4">
    <source>
        <dbReference type="EMBL" id="KXA13089.1"/>
    </source>
</evidence>
<dbReference type="InterPro" id="IPR025540">
    <property type="entry name" value="FlK"/>
</dbReference>
<keyword evidence="5" id="KW-1185">Reference proteome</keyword>
<evidence type="ECO:0000259" key="3">
    <source>
        <dbReference type="Pfam" id="PF22636"/>
    </source>
</evidence>
<evidence type="ECO:0000256" key="1">
    <source>
        <dbReference type="PIRSR" id="PIRSR014972-1"/>
    </source>
</evidence>
<comment type="caution">
    <text evidence="4">The sequence shown here is derived from an EMBL/GenBank/DDBJ whole genome shotgun (WGS) entry which is preliminary data.</text>
</comment>
<dbReference type="InterPro" id="IPR054485">
    <property type="entry name" value="FlK-like_dom"/>
</dbReference>
<feature type="domain" description="Fluoroacetyl-CoA-specific thioesterase-like" evidence="3">
    <location>
        <begin position="14"/>
        <end position="117"/>
    </location>
</feature>
<organism evidence="4 5">
    <name type="scientific">Fusobacterium equinum</name>
    <dbReference type="NCBI Taxonomy" id="134605"/>
    <lineage>
        <taxon>Bacteria</taxon>
        <taxon>Fusobacteriati</taxon>
        <taxon>Fusobacteriota</taxon>
        <taxon>Fusobacteriia</taxon>
        <taxon>Fusobacteriales</taxon>
        <taxon>Fusobacteriaceae</taxon>
        <taxon>Fusobacterium</taxon>
    </lineage>
</organism>
<name>A0A133N9W5_9FUSO</name>
<feature type="active site" evidence="1">
    <location>
        <position position="41"/>
    </location>
</feature>
<evidence type="ECO:0000256" key="2">
    <source>
        <dbReference type="PIRSR" id="PIRSR014972-2"/>
    </source>
</evidence>